<evidence type="ECO:0008006" key="5">
    <source>
        <dbReference type="Google" id="ProtNLM"/>
    </source>
</evidence>
<protein>
    <recommendedName>
        <fullName evidence="5">PDZ domain-containing protein</fullName>
    </recommendedName>
</protein>
<dbReference type="Gene3D" id="2.20.70.10">
    <property type="match status" value="1"/>
</dbReference>
<dbReference type="GO" id="GO:0016324">
    <property type="term" value="C:apical plasma membrane"/>
    <property type="evidence" value="ECO:0000318"/>
    <property type="project" value="GO_Central"/>
</dbReference>
<dbReference type="GO" id="GO:0043495">
    <property type="term" value="F:protein-membrane adaptor activity"/>
    <property type="evidence" value="ECO:0000318"/>
    <property type="project" value="GO_Central"/>
</dbReference>
<evidence type="ECO:0000259" key="2">
    <source>
        <dbReference type="PROSITE" id="PS50106"/>
    </source>
</evidence>
<reference evidence="3" key="2">
    <citation type="submission" date="2025-08" db="UniProtKB">
        <authorList>
            <consortium name="Ensembl"/>
        </authorList>
    </citation>
    <scope>IDENTIFICATION</scope>
</reference>
<name>F6YR85_CIOIN</name>
<dbReference type="InterPro" id="IPR036034">
    <property type="entry name" value="PDZ_sf"/>
</dbReference>
<dbReference type="GeneTree" id="ENSGT00950000183035"/>
<dbReference type="InterPro" id="IPR001478">
    <property type="entry name" value="PDZ"/>
</dbReference>
<evidence type="ECO:0000313" key="4">
    <source>
        <dbReference type="Proteomes" id="UP000008144"/>
    </source>
</evidence>
<dbReference type="AlphaFoldDB" id="F6YR85"/>
<dbReference type="GO" id="GO:0005102">
    <property type="term" value="F:signaling receptor binding"/>
    <property type="evidence" value="ECO:0000318"/>
    <property type="project" value="GO_Central"/>
</dbReference>
<feature type="domain" description="PDZ" evidence="2">
    <location>
        <begin position="93"/>
        <end position="173"/>
    </location>
</feature>
<feature type="domain" description="WW" evidence="1">
    <location>
        <begin position="48"/>
        <end position="81"/>
    </location>
</feature>
<dbReference type="STRING" id="7719.ENSCINP00000026746"/>
<dbReference type="Proteomes" id="UP000008144">
    <property type="component" value="Unassembled WGS sequence"/>
</dbReference>
<dbReference type="Ensembl" id="ENSCINT00000026992.2">
    <property type="protein sequence ID" value="ENSCINP00000026746.2"/>
    <property type="gene ID" value="ENSCING00000014904.2"/>
</dbReference>
<keyword evidence="4" id="KW-1185">Reference proteome</keyword>
<evidence type="ECO:0000259" key="1">
    <source>
        <dbReference type="PROSITE" id="PS50020"/>
    </source>
</evidence>
<dbReference type="SUPFAM" id="SSF50156">
    <property type="entry name" value="PDZ domain-like"/>
    <property type="match status" value="1"/>
</dbReference>
<dbReference type="InParanoid" id="F6YR85"/>
<dbReference type="Gene3D" id="2.30.42.10">
    <property type="match status" value="1"/>
</dbReference>
<dbReference type="PANTHER" id="PTHR46221">
    <property type="entry name" value="FERM AND PDZ DOMAIN-CONTAINING PROTEIN FAMILY MEMBER"/>
    <property type="match status" value="1"/>
</dbReference>
<reference evidence="3" key="3">
    <citation type="submission" date="2025-09" db="UniProtKB">
        <authorList>
            <consortium name="Ensembl"/>
        </authorList>
    </citation>
    <scope>IDENTIFICATION</scope>
</reference>
<dbReference type="PROSITE" id="PS50106">
    <property type="entry name" value="PDZ"/>
    <property type="match status" value="1"/>
</dbReference>
<reference evidence="4" key="1">
    <citation type="journal article" date="2002" name="Science">
        <title>The draft genome of Ciona intestinalis: insights into chordate and vertebrate origins.</title>
        <authorList>
            <person name="Dehal P."/>
            <person name="Satou Y."/>
            <person name="Campbell R.K."/>
            <person name="Chapman J."/>
            <person name="Degnan B."/>
            <person name="De Tomaso A."/>
            <person name="Davidson B."/>
            <person name="Di Gregorio A."/>
            <person name="Gelpke M."/>
            <person name="Goodstein D.M."/>
            <person name="Harafuji N."/>
            <person name="Hastings K.E."/>
            <person name="Ho I."/>
            <person name="Hotta K."/>
            <person name="Huang W."/>
            <person name="Kawashima T."/>
            <person name="Lemaire P."/>
            <person name="Martinez D."/>
            <person name="Meinertzhagen I.A."/>
            <person name="Necula S."/>
            <person name="Nonaka M."/>
            <person name="Putnam N."/>
            <person name="Rash S."/>
            <person name="Saiga H."/>
            <person name="Satake M."/>
            <person name="Terry A."/>
            <person name="Yamada L."/>
            <person name="Wang H.G."/>
            <person name="Awazu S."/>
            <person name="Azumi K."/>
            <person name="Boore J."/>
            <person name="Branno M."/>
            <person name="Chin-Bow S."/>
            <person name="DeSantis R."/>
            <person name="Doyle S."/>
            <person name="Francino P."/>
            <person name="Keys D.N."/>
            <person name="Haga S."/>
            <person name="Hayashi H."/>
            <person name="Hino K."/>
            <person name="Imai K.S."/>
            <person name="Inaba K."/>
            <person name="Kano S."/>
            <person name="Kobayashi K."/>
            <person name="Kobayashi M."/>
            <person name="Lee B.I."/>
            <person name="Makabe K.W."/>
            <person name="Manohar C."/>
            <person name="Matassi G."/>
            <person name="Medina M."/>
            <person name="Mochizuki Y."/>
            <person name="Mount S."/>
            <person name="Morishita T."/>
            <person name="Miura S."/>
            <person name="Nakayama A."/>
            <person name="Nishizaka S."/>
            <person name="Nomoto H."/>
            <person name="Ohta F."/>
            <person name="Oishi K."/>
            <person name="Rigoutsos I."/>
            <person name="Sano M."/>
            <person name="Sasaki A."/>
            <person name="Sasakura Y."/>
            <person name="Shoguchi E."/>
            <person name="Shin-i T."/>
            <person name="Spagnuolo A."/>
            <person name="Stainier D."/>
            <person name="Suzuki M.M."/>
            <person name="Tassy O."/>
            <person name="Takatori N."/>
            <person name="Tokuoka M."/>
            <person name="Yagi K."/>
            <person name="Yoshizaki F."/>
            <person name="Wada S."/>
            <person name="Zhang C."/>
            <person name="Hyatt P.D."/>
            <person name="Larimer F."/>
            <person name="Detter C."/>
            <person name="Doggett N."/>
            <person name="Glavina T."/>
            <person name="Hawkins T."/>
            <person name="Richardson P."/>
            <person name="Lucas S."/>
            <person name="Kohara Y."/>
            <person name="Levine M."/>
            <person name="Satoh N."/>
            <person name="Rokhsar D.S."/>
        </authorList>
    </citation>
    <scope>NUCLEOTIDE SEQUENCE [LARGE SCALE GENOMIC DNA]</scope>
</reference>
<dbReference type="InterPro" id="IPR001202">
    <property type="entry name" value="WW_dom"/>
</dbReference>
<organism evidence="3 4">
    <name type="scientific">Ciona intestinalis</name>
    <name type="common">Transparent sea squirt</name>
    <name type="synonym">Ascidia intestinalis</name>
    <dbReference type="NCBI Taxonomy" id="7719"/>
    <lineage>
        <taxon>Eukaryota</taxon>
        <taxon>Metazoa</taxon>
        <taxon>Chordata</taxon>
        <taxon>Tunicata</taxon>
        <taxon>Ascidiacea</taxon>
        <taxon>Phlebobranchia</taxon>
        <taxon>Cionidae</taxon>
        <taxon>Ciona</taxon>
    </lineage>
</organism>
<dbReference type="Pfam" id="PF00595">
    <property type="entry name" value="PDZ"/>
    <property type="match status" value="1"/>
</dbReference>
<dbReference type="InterPro" id="IPR036020">
    <property type="entry name" value="WW_dom_sf"/>
</dbReference>
<sequence length="173" mass="19680">MTSIASVKKKLLNGWEVRLGLNGRVYYYSGHSHTIQILPPPEAWDCEYNLPYGYEMAVDYSDRVYFLNHIAQRVSYNDPRVGQDNEDQDLTEEVPLPRHYVIKRDEQLGFGFIAGSEKPVIVRSVSPGGPSENKLQPGDQIIKIGSEHVKESARERVIDLIKYSTDEVDLTVL</sequence>
<dbReference type="SMART" id="SM00228">
    <property type="entry name" value="PDZ"/>
    <property type="match status" value="1"/>
</dbReference>
<dbReference type="HOGENOM" id="CLU_1551054_0_0_1"/>
<dbReference type="OMA" id="WRINGED"/>
<dbReference type="PANTHER" id="PTHR46221:SF3">
    <property type="entry name" value="FERM AND PDZ DOMAIN-CONTAINING PROTEIN 4"/>
    <property type="match status" value="1"/>
</dbReference>
<dbReference type="CDD" id="cd06769">
    <property type="entry name" value="PDZ_FRMPD1_3_4-like"/>
    <property type="match status" value="1"/>
</dbReference>
<dbReference type="SUPFAM" id="SSF51045">
    <property type="entry name" value="WW domain"/>
    <property type="match status" value="1"/>
</dbReference>
<evidence type="ECO:0000313" key="3">
    <source>
        <dbReference type="Ensembl" id="ENSCINP00000026746.2"/>
    </source>
</evidence>
<dbReference type="GO" id="GO:0072659">
    <property type="term" value="P:protein localization to plasma membrane"/>
    <property type="evidence" value="ECO:0000318"/>
    <property type="project" value="GO_Central"/>
</dbReference>
<feature type="domain" description="WW" evidence="1">
    <location>
        <begin position="9"/>
        <end position="42"/>
    </location>
</feature>
<proteinExistence type="predicted"/>
<dbReference type="PROSITE" id="PS50020">
    <property type="entry name" value="WW_DOMAIN_2"/>
    <property type="match status" value="2"/>
</dbReference>
<accession>F6YR85</accession>